<name>A0A426XI37_ENSVE</name>
<gene>
    <name evidence="1" type="ORF">B296_00045015</name>
</gene>
<evidence type="ECO:0000313" key="2">
    <source>
        <dbReference type="Proteomes" id="UP000287651"/>
    </source>
</evidence>
<accession>A0A426XI37</accession>
<evidence type="ECO:0000313" key="1">
    <source>
        <dbReference type="EMBL" id="RRT39100.1"/>
    </source>
</evidence>
<sequence length="85" mass="9235">MAAEGLFDFAASRRFRGATSDSSIPVASGERSLIDPIDPTSALATRSEPSPWRLFGLQVGDVRCPRVSKNREIDGLLQGSRDSER</sequence>
<dbReference type="Proteomes" id="UP000287651">
    <property type="component" value="Unassembled WGS sequence"/>
</dbReference>
<protein>
    <submittedName>
        <fullName evidence="1">Uncharacterized protein</fullName>
    </submittedName>
</protein>
<proteinExistence type="predicted"/>
<comment type="caution">
    <text evidence="1">The sequence shown here is derived from an EMBL/GenBank/DDBJ whole genome shotgun (WGS) entry which is preliminary data.</text>
</comment>
<organism evidence="1 2">
    <name type="scientific">Ensete ventricosum</name>
    <name type="common">Abyssinian banana</name>
    <name type="synonym">Musa ensete</name>
    <dbReference type="NCBI Taxonomy" id="4639"/>
    <lineage>
        <taxon>Eukaryota</taxon>
        <taxon>Viridiplantae</taxon>
        <taxon>Streptophyta</taxon>
        <taxon>Embryophyta</taxon>
        <taxon>Tracheophyta</taxon>
        <taxon>Spermatophyta</taxon>
        <taxon>Magnoliopsida</taxon>
        <taxon>Liliopsida</taxon>
        <taxon>Zingiberales</taxon>
        <taxon>Musaceae</taxon>
        <taxon>Ensete</taxon>
    </lineage>
</organism>
<dbReference type="EMBL" id="AMZH03020511">
    <property type="protein sequence ID" value="RRT39100.1"/>
    <property type="molecule type" value="Genomic_DNA"/>
</dbReference>
<reference evidence="1 2" key="1">
    <citation type="journal article" date="2014" name="Agronomy (Basel)">
        <title>A Draft Genome Sequence for Ensete ventricosum, the Drought-Tolerant Tree Against Hunger.</title>
        <authorList>
            <person name="Harrison J."/>
            <person name="Moore K.A."/>
            <person name="Paszkiewicz K."/>
            <person name="Jones T."/>
            <person name="Grant M."/>
            <person name="Ambacheew D."/>
            <person name="Muzemil S."/>
            <person name="Studholme D.J."/>
        </authorList>
    </citation>
    <scope>NUCLEOTIDE SEQUENCE [LARGE SCALE GENOMIC DNA]</scope>
</reference>
<dbReference type="AlphaFoldDB" id="A0A426XI37"/>